<protein>
    <submittedName>
        <fullName evidence="1">ROK family protein</fullName>
    </submittedName>
</protein>
<dbReference type="PANTHER" id="PTHR18964">
    <property type="entry name" value="ROK (REPRESSOR, ORF, KINASE) FAMILY"/>
    <property type="match status" value="1"/>
</dbReference>
<sequence length="293" mass="32491">MKIAAFDIGGTSLKMGIITDKGEIIAQDKKDIMNHSGKEILDGVQAWLKQHAECEGIAVSTPGYVDPRSGHIAMGGAIRDFDDFHLGEWLRGKSSLPVSVENDANCALLAERWLGKAQEMSDFLMMTIGTGVGGAIFCNDALVRGKQCRAGEFGSLLSTRPNSENVRHYTMNTTCTMRVLTQNYSMHTGQKQEEITGEEIFSRYDNNDPICRRLVTNFYQDLCGGIYNLAHVFNPQCIFLGGGITERESFLEELHYHLAWFDLDVQVDTATYGNDSGMLGAVKHFLDCQQEKA</sequence>
<dbReference type="InterPro" id="IPR043129">
    <property type="entry name" value="ATPase_NBD"/>
</dbReference>
<dbReference type="Pfam" id="PF00480">
    <property type="entry name" value="ROK"/>
    <property type="match status" value="1"/>
</dbReference>
<name>A0ABY4RFR2_9GAMM</name>
<dbReference type="PANTHER" id="PTHR18964:SF165">
    <property type="entry name" value="BETA-GLUCOSIDE KINASE"/>
    <property type="match status" value="1"/>
</dbReference>
<dbReference type="Proteomes" id="UP001056635">
    <property type="component" value="Chromosome"/>
</dbReference>
<dbReference type="CDD" id="cd24068">
    <property type="entry name" value="ASKHA_NBD_ROK_FnNanK-like"/>
    <property type="match status" value="1"/>
</dbReference>
<dbReference type="InterPro" id="IPR000600">
    <property type="entry name" value="ROK"/>
</dbReference>
<reference evidence="1" key="1">
    <citation type="submission" date="2021-09" db="EMBL/GenBank/DDBJ databases">
        <title>First case of bloodstream infection caused by Mixta hanseatica sp. nov., a member of the Erwiniaceae family.</title>
        <authorList>
            <person name="Both A."/>
            <person name="Huang J."/>
            <person name="Wenzel P."/>
            <person name="Aepfelbacher M."/>
            <person name="Rohde H."/>
            <person name="Christner M."/>
            <person name="Hentschke M."/>
        </authorList>
    </citation>
    <scope>NUCLEOTIDE SEQUENCE</scope>
    <source>
        <strain evidence="1">X22927</strain>
    </source>
</reference>
<proteinExistence type="predicted"/>
<evidence type="ECO:0000313" key="1">
    <source>
        <dbReference type="EMBL" id="UQY45791.1"/>
    </source>
</evidence>
<evidence type="ECO:0000313" key="2">
    <source>
        <dbReference type="Proteomes" id="UP001056635"/>
    </source>
</evidence>
<gene>
    <name evidence="1" type="ORF">K6958_09170</name>
</gene>
<keyword evidence="2" id="KW-1185">Reference proteome</keyword>
<dbReference type="EMBL" id="CP082904">
    <property type="protein sequence ID" value="UQY45791.1"/>
    <property type="molecule type" value="Genomic_DNA"/>
</dbReference>
<dbReference type="Gene3D" id="3.30.420.40">
    <property type="match status" value="2"/>
</dbReference>
<dbReference type="RefSeq" id="WP_249894346.1">
    <property type="nucleotide sequence ID" value="NZ_CP082904.1"/>
</dbReference>
<dbReference type="SUPFAM" id="SSF53067">
    <property type="entry name" value="Actin-like ATPase domain"/>
    <property type="match status" value="1"/>
</dbReference>
<accession>A0ABY4RFR2</accession>
<organism evidence="1 2">
    <name type="scientific">Mixta hanseatica</name>
    <dbReference type="NCBI Taxonomy" id="2872648"/>
    <lineage>
        <taxon>Bacteria</taxon>
        <taxon>Pseudomonadati</taxon>
        <taxon>Pseudomonadota</taxon>
        <taxon>Gammaproteobacteria</taxon>
        <taxon>Enterobacterales</taxon>
        <taxon>Erwiniaceae</taxon>
        <taxon>Mixta</taxon>
    </lineage>
</organism>